<evidence type="ECO:0000313" key="3">
    <source>
        <dbReference type="Proteomes" id="UP000431901"/>
    </source>
</evidence>
<accession>A0A6I4W1R6</accession>
<dbReference type="InterPro" id="IPR051604">
    <property type="entry name" value="Ergot_Alk_Oxidoreductase"/>
</dbReference>
<dbReference type="AlphaFoldDB" id="A0A6I4W1R6"/>
<evidence type="ECO:0000313" key="2">
    <source>
        <dbReference type="EMBL" id="MXQ63258.1"/>
    </source>
</evidence>
<sequence>MILVTGATGNVGGQVVRALAARNVPVRALTRDPGRAAPVPGVEFTGGDLGRPETLRPALDGVSALFLLPGYPGLETLLADARAAGVERVVLLSGGSAASGDRTNAITRYMAESEDAVRASGLPWTFVRPAQFMSNALQWAPQLKEGDVVTVPFADVRVAVVDPFDVAAVAVEALTCDGHAGGIYWPTGPDSTVAAERLAVLGDVLGRDLRLVAQPDDEARAEMLKTTPPEYVDAFFDFYVNGSLDESPVRPTVRDVTGREPRTFAQWAAEHADAFR</sequence>
<dbReference type="Pfam" id="PF13460">
    <property type="entry name" value="NAD_binding_10"/>
    <property type="match status" value="1"/>
</dbReference>
<evidence type="ECO:0000259" key="1">
    <source>
        <dbReference type="Pfam" id="PF13460"/>
    </source>
</evidence>
<organism evidence="2 3">
    <name type="scientific">Actinomadura rayongensis</name>
    <dbReference type="NCBI Taxonomy" id="1429076"/>
    <lineage>
        <taxon>Bacteria</taxon>
        <taxon>Bacillati</taxon>
        <taxon>Actinomycetota</taxon>
        <taxon>Actinomycetes</taxon>
        <taxon>Streptosporangiales</taxon>
        <taxon>Thermomonosporaceae</taxon>
        <taxon>Actinomadura</taxon>
    </lineage>
</organism>
<dbReference type="EMBL" id="WUTW01000001">
    <property type="protein sequence ID" value="MXQ63258.1"/>
    <property type="molecule type" value="Genomic_DNA"/>
</dbReference>
<proteinExistence type="predicted"/>
<gene>
    <name evidence="2" type="ORF">GQ466_04350</name>
</gene>
<feature type="domain" description="NAD(P)-binding" evidence="1">
    <location>
        <begin position="6"/>
        <end position="175"/>
    </location>
</feature>
<name>A0A6I4W1R6_9ACTN</name>
<dbReference type="SUPFAM" id="SSF51735">
    <property type="entry name" value="NAD(P)-binding Rossmann-fold domains"/>
    <property type="match status" value="1"/>
</dbReference>
<reference evidence="2 3" key="1">
    <citation type="submission" date="2019-12" db="EMBL/GenBank/DDBJ databases">
        <title>Nocardia macrotermitis sp. nov. and Nocardia aurantia sp. nov., isolated from the gut of the fungus growing-termite Macrotermes natalensis.</title>
        <authorList>
            <person name="Christine B."/>
            <person name="Rene B."/>
        </authorList>
    </citation>
    <scope>NUCLEOTIDE SEQUENCE [LARGE SCALE GENOMIC DNA]</scope>
    <source>
        <strain evidence="2 3">DSM 102126</strain>
    </source>
</reference>
<keyword evidence="3" id="KW-1185">Reference proteome</keyword>
<dbReference type="InterPro" id="IPR036291">
    <property type="entry name" value="NAD(P)-bd_dom_sf"/>
</dbReference>
<dbReference type="PANTHER" id="PTHR43162:SF1">
    <property type="entry name" value="PRESTALK A DIFFERENTIATION PROTEIN A"/>
    <property type="match status" value="1"/>
</dbReference>
<dbReference type="RefSeq" id="WP_161101445.1">
    <property type="nucleotide sequence ID" value="NZ_JBHLYI010000002.1"/>
</dbReference>
<protein>
    <submittedName>
        <fullName evidence="2">NAD(P)H-binding protein</fullName>
    </submittedName>
</protein>
<comment type="caution">
    <text evidence="2">The sequence shown here is derived from an EMBL/GenBank/DDBJ whole genome shotgun (WGS) entry which is preliminary data.</text>
</comment>
<dbReference type="InterPro" id="IPR016040">
    <property type="entry name" value="NAD(P)-bd_dom"/>
</dbReference>
<dbReference type="PANTHER" id="PTHR43162">
    <property type="match status" value="1"/>
</dbReference>
<dbReference type="OrthoDB" id="4457504at2"/>
<dbReference type="Gene3D" id="3.40.50.720">
    <property type="entry name" value="NAD(P)-binding Rossmann-like Domain"/>
    <property type="match status" value="1"/>
</dbReference>
<dbReference type="Gene3D" id="3.90.25.10">
    <property type="entry name" value="UDP-galactose 4-epimerase, domain 1"/>
    <property type="match status" value="1"/>
</dbReference>
<dbReference type="Proteomes" id="UP000431901">
    <property type="component" value="Unassembled WGS sequence"/>
</dbReference>